<dbReference type="Pfam" id="PF04932">
    <property type="entry name" value="Wzy_C"/>
    <property type="match status" value="1"/>
</dbReference>
<evidence type="ECO:0000256" key="4">
    <source>
        <dbReference type="ARBA" id="ARBA00023136"/>
    </source>
</evidence>
<evidence type="ECO:0000259" key="6">
    <source>
        <dbReference type="Pfam" id="PF04932"/>
    </source>
</evidence>
<sequence length="379" mass="43336">MADTRKTKIAGKIVFLWLILFPFGQLINIGRFHPIDLVAWLGMLFIFEKKPDIFKYLKNFILLALFSLVISLSFLNLSEIEIGLLYFLRFLSYILFFIMIWNFVKVDVKIKDKIFYSLIFVSVATAIFGWAQYIFLPDLRDLKYLGWDDHYFRLVGTFLDPGFTGIILVFGFLLALTKFVYKKRPGIFFLLIFLMLTIAFTYSRASYLALFAGIFTISFLKKTFKVSIFLTTFFLLLVLLLPRPSGSGVQLERTYSIKSRFVNYSETLSIFKKSPIFGAGFNNICVSRQKLLGVGDFGSHSCSGSDSSLLLVLATTGIIGFVVFIHAIYKILRSINKDIYGMAFYSSFVALAVHSLFVNSIFYPWIMGWMGLLTAIALK</sequence>
<feature type="transmembrane region" description="Helical" evidence="5">
    <location>
        <begin position="115"/>
        <end position="135"/>
    </location>
</feature>
<keyword evidence="3 5" id="KW-1133">Transmembrane helix</keyword>
<comment type="subcellular location">
    <subcellularLocation>
        <location evidence="1">Membrane</location>
        <topology evidence="1">Multi-pass membrane protein</topology>
    </subcellularLocation>
</comment>
<name>A0A1F7YDH1_9BACT</name>
<organism evidence="7 8">
    <name type="scientific">Candidatus Woesebacteria bacterium RIFCSPHIGHO2_01_FULL_39_28</name>
    <dbReference type="NCBI Taxonomy" id="1802496"/>
    <lineage>
        <taxon>Bacteria</taxon>
        <taxon>Candidatus Woeseibacteriota</taxon>
    </lineage>
</organism>
<dbReference type="AlphaFoldDB" id="A0A1F7YDH1"/>
<dbReference type="InterPro" id="IPR007016">
    <property type="entry name" value="O-antigen_ligase-rel_domated"/>
</dbReference>
<feature type="domain" description="O-antigen ligase-related" evidence="6">
    <location>
        <begin position="190"/>
        <end position="325"/>
    </location>
</feature>
<dbReference type="PANTHER" id="PTHR37422">
    <property type="entry name" value="TEICHURONIC ACID BIOSYNTHESIS PROTEIN TUAE"/>
    <property type="match status" value="1"/>
</dbReference>
<evidence type="ECO:0000256" key="5">
    <source>
        <dbReference type="SAM" id="Phobius"/>
    </source>
</evidence>
<feature type="transmembrane region" description="Helical" evidence="5">
    <location>
        <begin position="309"/>
        <end position="329"/>
    </location>
</feature>
<feature type="transmembrane region" description="Helical" evidence="5">
    <location>
        <begin position="155"/>
        <end position="176"/>
    </location>
</feature>
<feature type="transmembrane region" description="Helical" evidence="5">
    <location>
        <begin position="84"/>
        <end position="103"/>
    </location>
</feature>
<feature type="transmembrane region" description="Helical" evidence="5">
    <location>
        <begin position="9"/>
        <end position="26"/>
    </location>
</feature>
<feature type="transmembrane region" description="Helical" evidence="5">
    <location>
        <begin position="349"/>
        <end position="378"/>
    </location>
</feature>
<proteinExistence type="predicted"/>
<evidence type="ECO:0000256" key="2">
    <source>
        <dbReference type="ARBA" id="ARBA00022692"/>
    </source>
</evidence>
<dbReference type="EMBL" id="MGGI01000025">
    <property type="protein sequence ID" value="OGM24939.1"/>
    <property type="molecule type" value="Genomic_DNA"/>
</dbReference>
<dbReference type="Proteomes" id="UP000178851">
    <property type="component" value="Unassembled WGS sequence"/>
</dbReference>
<feature type="transmembrane region" description="Helical" evidence="5">
    <location>
        <begin position="60"/>
        <end position="78"/>
    </location>
</feature>
<protein>
    <recommendedName>
        <fullName evidence="6">O-antigen ligase-related domain-containing protein</fullName>
    </recommendedName>
</protein>
<evidence type="ECO:0000256" key="3">
    <source>
        <dbReference type="ARBA" id="ARBA00022989"/>
    </source>
</evidence>
<evidence type="ECO:0000256" key="1">
    <source>
        <dbReference type="ARBA" id="ARBA00004141"/>
    </source>
</evidence>
<reference evidence="7 8" key="1">
    <citation type="journal article" date="2016" name="Nat. Commun.">
        <title>Thousands of microbial genomes shed light on interconnected biogeochemical processes in an aquifer system.</title>
        <authorList>
            <person name="Anantharaman K."/>
            <person name="Brown C.T."/>
            <person name="Hug L.A."/>
            <person name="Sharon I."/>
            <person name="Castelle C.J."/>
            <person name="Probst A.J."/>
            <person name="Thomas B.C."/>
            <person name="Singh A."/>
            <person name="Wilkins M.J."/>
            <person name="Karaoz U."/>
            <person name="Brodie E.L."/>
            <person name="Williams K.H."/>
            <person name="Hubbard S.S."/>
            <person name="Banfield J.F."/>
        </authorList>
    </citation>
    <scope>NUCLEOTIDE SEQUENCE [LARGE SCALE GENOMIC DNA]</scope>
</reference>
<keyword evidence="4 5" id="KW-0472">Membrane</keyword>
<evidence type="ECO:0000313" key="8">
    <source>
        <dbReference type="Proteomes" id="UP000178851"/>
    </source>
</evidence>
<gene>
    <name evidence="7" type="ORF">A2627_03155</name>
</gene>
<feature type="transmembrane region" description="Helical" evidence="5">
    <location>
        <begin position="223"/>
        <end position="241"/>
    </location>
</feature>
<dbReference type="InterPro" id="IPR051533">
    <property type="entry name" value="WaaL-like"/>
</dbReference>
<dbReference type="GO" id="GO:0016020">
    <property type="term" value="C:membrane"/>
    <property type="evidence" value="ECO:0007669"/>
    <property type="project" value="UniProtKB-SubCell"/>
</dbReference>
<dbReference type="PANTHER" id="PTHR37422:SF13">
    <property type="entry name" value="LIPOPOLYSACCHARIDE BIOSYNTHESIS PROTEIN PA4999-RELATED"/>
    <property type="match status" value="1"/>
</dbReference>
<accession>A0A1F7YDH1</accession>
<evidence type="ECO:0000313" key="7">
    <source>
        <dbReference type="EMBL" id="OGM24939.1"/>
    </source>
</evidence>
<keyword evidence="2 5" id="KW-0812">Transmembrane</keyword>
<feature type="transmembrane region" description="Helical" evidence="5">
    <location>
        <begin position="188"/>
        <end position="217"/>
    </location>
</feature>
<comment type="caution">
    <text evidence="7">The sequence shown here is derived from an EMBL/GenBank/DDBJ whole genome shotgun (WGS) entry which is preliminary data.</text>
</comment>